<name>A0A0F9UEF2_9ZZZZ</name>
<dbReference type="AlphaFoldDB" id="A0A0F9UEF2"/>
<proteinExistence type="predicted"/>
<dbReference type="EMBL" id="LAZR01000113">
    <property type="protein sequence ID" value="KKN90039.1"/>
    <property type="molecule type" value="Genomic_DNA"/>
</dbReference>
<accession>A0A0F9UEF2</accession>
<evidence type="ECO:0000313" key="1">
    <source>
        <dbReference type="EMBL" id="KKN90039.1"/>
    </source>
</evidence>
<sequence>MPHWTHTMTEEQHKALSDAMYDHRPATELGEVDRMHCKSCVVPGMHSRFCTLTAALDKTPSFEEGMQVLEKVLKLDLDGVMWGAYNAQTGEDGGGNFGRVLAALESLPLLDDEKVNIANRIAEGFTTPNQIREWIDEAMSQPQLKVVSG</sequence>
<organism evidence="1">
    <name type="scientific">marine sediment metagenome</name>
    <dbReference type="NCBI Taxonomy" id="412755"/>
    <lineage>
        <taxon>unclassified sequences</taxon>
        <taxon>metagenomes</taxon>
        <taxon>ecological metagenomes</taxon>
    </lineage>
</organism>
<reference evidence="1" key="1">
    <citation type="journal article" date="2015" name="Nature">
        <title>Complex archaea that bridge the gap between prokaryotes and eukaryotes.</title>
        <authorList>
            <person name="Spang A."/>
            <person name="Saw J.H."/>
            <person name="Jorgensen S.L."/>
            <person name="Zaremba-Niedzwiedzka K."/>
            <person name="Martijn J."/>
            <person name="Lind A.E."/>
            <person name="van Eijk R."/>
            <person name="Schleper C."/>
            <person name="Guy L."/>
            <person name="Ettema T.J."/>
        </authorList>
    </citation>
    <scope>NUCLEOTIDE SEQUENCE</scope>
</reference>
<comment type="caution">
    <text evidence="1">The sequence shown here is derived from an EMBL/GenBank/DDBJ whole genome shotgun (WGS) entry which is preliminary data.</text>
</comment>
<protein>
    <submittedName>
        <fullName evidence="1">Uncharacterized protein</fullName>
    </submittedName>
</protein>
<gene>
    <name evidence="1" type="ORF">LCGC14_0231520</name>
</gene>